<dbReference type="InterPro" id="IPR001584">
    <property type="entry name" value="Integrase_cat-core"/>
</dbReference>
<dbReference type="Gene3D" id="3.30.420.10">
    <property type="entry name" value="Ribonuclease H-like superfamily/Ribonuclease H"/>
    <property type="match status" value="1"/>
</dbReference>
<dbReference type="GO" id="GO:0015074">
    <property type="term" value="P:DNA integration"/>
    <property type="evidence" value="ECO:0007669"/>
    <property type="project" value="InterPro"/>
</dbReference>
<evidence type="ECO:0000313" key="3">
    <source>
        <dbReference type="Proteomes" id="UP001454036"/>
    </source>
</evidence>
<sequence length="225" mass="25784">MGLVQHKPTTSMTPIPSLIPFAMWGIDLVRKLPKAKGSLEYVVVVVDYFSKSVEAAPLKKTGSDSIVKFLWKHVITLFGVPRIFISDNGPQFESEELTRFCDKYNIEHRFSPVYYPQTTPSHATGETPFSLVYGSEALLPTEAGLPTYRQLGIDEGGNDQRMREQLNFVDELRDQALYQMQKYKHLMARTYNRRMLGPGTYELERINGEVIPRTWHASKLAKYYV</sequence>
<dbReference type="Pfam" id="PF00665">
    <property type="entry name" value="rve"/>
    <property type="match status" value="1"/>
</dbReference>
<dbReference type="GO" id="GO:0003676">
    <property type="term" value="F:nucleic acid binding"/>
    <property type="evidence" value="ECO:0007669"/>
    <property type="project" value="InterPro"/>
</dbReference>
<accession>A0AAV3PXC5</accession>
<protein>
    <recommendedName>
        <fullName evidence="1">Integrase catalytic domain-containing protein</fullName>
    </recommendedName>
</protein>
<name>A0AAV3PXC5_LITER</name>
<proteinExistence type="predicted"/>
<dbReference type="SUPFAM" id="SSF53098">
    <property type="entry name" value="Ribonuclease H-like"/>
    <property type="match status" value="1"/>
</dbReference>
<comment type="caution">
    <text evidence="2">The sequence shown here is derived from an EMBL/GenBank/DDBJ whole genome shotgun (WGS) entry which is preliminary data.</text>
</comment>
<dbReference type="AlphaFoldDB" id="A0AAV3PXC5"/>
<dbReference type="Proteomes" id="UP001454036">
    <property type="component" value="Unassembled WGS sequence"/>
</dbReference>
<dbReference type="EMBL" id="BAABME010002597">
    <property type="protein sequence ID" value="GAA0155331.1"/>
    <property type="molecule type" value="Genomic_DNA"/>
</dbReference>
<keyword evidence="3" id="KW-1185">Reference proteome</keyword>
<dbReference type="PANTHER" id="PTHR37984">
    <property type="entry name" value="PROTEIN CBG26694"/>
    <property type="match status" value="1"/>
</dbReference>
<dbReference type="PANTHER" id="PTHR37984:SF5">
    <property type="entry name" value="PROTEIN NYNRIN-LIKE"/>
    <property type="match status" value="1"/>
</dbReference>
<evidence type="ECO:0000313" key="2">
    <source>
        <dbReference type="EMBL" id="GAA0155331.1"/>
    </source>
</evidence>
<reference evidence="2 3" key="1">
    <citation type="submission" date="2024-01" db="EMBL/GenBank/DDBJ databases">
        <title>The complete chloroplast genome sequence of Lithospermum erythrorhizon: insights into the phylogenetic relationship among Boraginaceae species and the maternal lineages of purple gromwells.</title>
        <authorList>
            <person name="Okada T."/>
            <person name="Watanabe K."/>
        </authorList>
    </citation>
    <scope>NUCLEOTIDE SEQUENCE [LARGE SCALE GENOMIC DNA]</scope>
</reference>
<organism evidence="2 3">
    <name type="scientific">Lithospermum erythrorhizon</name>
    <name type="common">Purple gromwell</name>
    <name type="synonym">Lithospermum officinale var. erythrorhizon</name>
    <dbReference type="NCBI Taxonomy" id="34254"/>
    <lineage>
        <taxon>Eukaryota</taxon>
        <taxon>Viridiplantae</taxon>
        <taxon>Streptophyta</taxon>
        <taxon>Embryophyta</taxon>
        <taxon>Tracheophyta</taxon>
        <taxon>Spermatophyta</taxon>
        <taxon>Magnoliopsida</taxon>
        <taxon>eudicotyledons</taxon>
        <taxon>Gunneridae</taxon>
        <taxon>Pentapetalae</taxon>
        <taxon>asterids</taxon>
        <taxon>lamiids</taxon>
        <taxon>Boraginales</taxon>
        <taxon>Boraginaceae</taxon>
        <taxon>Boraginoideae</taxon>
        <taxon>Lithospermeae</taxon>
        <taxon>Lithospermum</taxon>
    </lineage>
</organism>
<dbReference type="InterPro" id="IPR036397">
    <property type="entry name" value="RNaseH_sf"/>
</dbReference>
<dbReference type="PROSITE" id="PS50994">
    <property type="entry name" value="INTEGRASE"/>
    <property type="match status" value="1"/>
</dbReference>
<dbReference type="InterPro" id="IPR012337">
    <property type="entry name" value="RNaseH-like_sf"/>
</dbReference>
<feature type="domain" description="Integrase catalytic" evidence="1">
    <location>
        <begin position="16"/>
        <end position="118"/>
    </location>
</feature>
<dbReference type="InterPro" id="IPR050951">
    <property type="entry name" value="Retrovirus_Pol_polyprotein"/>
</dbReference>
<evidence type="ECO:0000259" key="1">
    <source>
        <dbReference type="PROSITE" id="PS50994"/>
    </source>
</evidence>
<gene>
    <name evidence="2" type="ORF">LIER_13085</name>
</gene>